<dbReference type="AlphaFoldDB" id="A0A6J6E0E3"/>
<evidence type="ECO:0000256" key="1">
    <source>
        <dbReference type="ARBA" id="ARBA00006484"/>
    </source>
</evidence>
<dbReference type="PANTHER" id="PTHR24321:SF8">
    <property type="entry name" value="ESTRADIOL 17-BETA-DEHYDROGENASE 8-RELATED"/>
    <property type="match status" value="1"/>
</dbReference>
<dbReference type="PRINTS" id="PR00080">
    <property type="entry name" value="SDRFAMILY"/>
</dbReference>
<dbReference type="EMBL" id="CAEZTI010000158">
    <property type="protein sequence ID" value="CAB4568729.1"/>
    <property type="molecule type" value="Genomic_DNA"/>
</dbReference>
<dbReference type="InterPro" id="IPR036291">
    <property type="entry name" value="NAD(P)-bd_dom_sf"/>
</dbReference>
<dbReference type="PRINTS" id="PR00081">
    <property type="entry name" value="GDHRDH"/>
</dbReference>
<dbReference type="InterPro" id="IPR002347">
    <property type="entry name" value="SDR_fam"/>
</dbReference>
<dbReference type="Gene3D" id="3.40.50.720">
    <property type="entry name" value="NAD(P)-binding Rossmann-like Domain"/>
    <property type="match status" value="1"/>
</dbReference>
<proteinExistence type="inferred from homology"/>
<dbReference type="PROSITE" id="PS00061">
    <property type="entry name" value="ADH_SHORT"/>
    <property type="match status" value="1"/>
</dbReference>
<dbReference type="Pfam" id="PF13561">
    <property type="entry name" value="adh_short_C2"/>
    <property type="match status" value="1"/>
</dbReference>
<reference evidence="3" key="1">
    <citation type="submission" date="2020-05" db="EMBL/GenBank/DDBJ databases">
        <authorList>
            <person name="Chiriac C."/>
            <person name="Salcher M."/>
            <person name="Ghai R."/>
            <person name="Kavagutti S V."/>
        </authorList>
    </citation>
    <scope>NUCLEOTIDE SEQUENCE</scope>
</reference>
<evidence type="ECO:0000313" key="3">
    <source>
        <dbReference type="EMBL" id="CAB4568729.1"/>
    </source>
</evidence>
<dbReference type="SUPFAM" id="SSF51735">
    <property type="entry name" value="NAD(P)-binding Rossmann-fold domains"/>
    <property type="match status" value="1"/>
</dbReference>
<dbReference type="GO" id="GO:0016491">
    <property type="term" value="F:oxidoreductase activity"/>
    <property type="evidence" value="ECO:0007669"/>
    <property type="project" value="UniProtKB-KW"/>
</dbReference>
<dbReference type="PANTHER" id="PTHR24321">
    <property type="entry name" value="DEHYDROGENASES, SHORT CHAIN"/>
    <property type="match status" value="1"/>
</dbReference>
<organism evidence="3">
    <name type="scientific">freshwater metagenome</name>
    <dbReference type="NCBI Taxonomy" id="449393"/>
    <lineage>
        <taxon>unclassified sequences</taxon>
        <taxon>metagenomes</taxon>
        <taxon>ecological metagenomes</taxon>
    </lineage>
</organism>
<evidence type="ECO:0000256" key="2">
    <source>
        <dbReference type="ARBA" id="ARBA00023002"/>
    </source>
</evidence>
<comment type="similarity">
    <text evidence="1">Belongs to the short-chain dehydrogenases/reductases (SDR) family.</text>
</comment>
<dbReference type="CDD" id="cd05233">
    <property type="entry name" value="SDR_c"/>
    <property type="match status" value="1"/>
</dbReference>
<gene>
    <name evidence="3" type="ORF">UFOPK1619_00803</name>
</gene>
<accession>A0A6J6E0E3</accession>
<keyword evidence="2" id="KW-0560">Oxidoreductase</keyword>
<sequence length="263" mass="27540">MGLSQLSRSVSGARVLITGAGSGMGRATARLFADEGARVFLADWDRKGVEAVTAEIQAMYGPDSAACLSGDVANQSDRELLILAAIKFMRGIDILVNNAGISRISSVHSDDETFNSNWDETLAVNVSAHAHLIRLALPQLLQAPHGGRIVNVASTEAVVATRGLAAYTASKHAVIGLTKSFAVELGRSNITVNAICPGPILTGMTSAIPEESKEKYARRKVPIGRYGDPEEVAQMTLSVCLPAASFLNGASIVVDGGMSINHG</sequence>
<dbReference type="InterPro" id="IPR020904">
    <property type="entry name" value="Sc_DH/Rdtase_CS"/>
</dbReference>
<dbReference type="FunFam" id="3.40.50.720:FF:000084">
    <property type="entry name" value="Short-chain dehydrogenase reductase"/>
    <property type="match status" value="1"/>
</dbReference>
<name>A0A6J6E0E3_9ZZZZ</name>
<protein>
    <submittedName>
        <fullName evidence="3">Unannotated protein</fullName>
    </submittedName>
</protein>